<gene>
    <name evidence="2" type="ORF">CAI16_13460</name>
</gene>
<sequence>MEVTTLEQTEKQETVQQQAKSRPKRKSKRTVTKPQGYKEFETLAKEILEAEGVSYFEWLHEKHQEIILNFNLSNQKEIAELAREEE</sequence>
<feature type="compositionally biased region" description="Basic residues" evidence="1">
    <location>
        <begin position="21"/>
        <end position="31"/>
    </location>
</feature>
<feature type="region of interest" description="Disordered" evidence="1">
    <location>
        <begin position="1"/>
        <end position="33"/>
    </location>
</feature>
<protein>
    <submittedName>
        <fullName evidence="2">Uncharacterized protein</fullName>
    </submittedName>
</protein>
<dbReference type="Proteomes" id="UP000256488">
    <property type="component" value="Unassembled WGS sequence"/>
</dbReference>
<evidence type="ECO:0000313" key="2">
    <source>
        <dbReference type="EMBL" id="RFA33857.1"/>
    </source>
</evidence>
<organism evidence="2 3">
    <name type="scientific">Virgibacillus dokdonensis</name>
    <dbReference type="NCBI Taxonomy" id="302167"/>
    <lineage>
        <taxon>Bacteria</taxon>
        <taxon>Bacillati</taxon>
        <taxon>Bacillota</taxon>
        <taxon>Bacilli</taxon>
        <taxon>Bacillales</taxon>
        <taxon>Bacillaceae</taxon>
        <taxon>Virgibacillus</taxon>
    </lineage>
</organism>
<dbReference type="AlphaFoldDB" id="A0A3E0WP95"/>
<accession>A0A3E0WP95</accession>
<evidence type="ECO:0000313" key="3">
    <source>
        <dbReference type="Proteomes" id="UP000256488"/>
    </source>
</evidence>
<proteinExistence type="predicted"/>
<dbReference type="EMBL" id="NFZX01000030">
    <property type="protein sequence ID" value="RFA33857.1"/>
    <property type="molecule type" value="Genomic_DNA"/>
</dbReference>
<comment type="caution">
    <text evidence="2">The sequence shown here is derived from an EMBL/GenBank/DDBJ whole genome shotgun (WGS) entry which is preliminary data.</text>
</comment>
<name>A0A3E0WP95_9BACI</name>
<reference evidence="2 3" key="1">
    <citation type="submission" date="2017-05" db="EMBL/GenBank/DDBJ databases">
        <title>Virgibacillus sp. AK90 isolated from a saltern of Kakinada, India.</title>
        <authorList>
            <person name="Gupta V."/>
            <person name="Sidhu C."/>
            <person name="Korpole S."/>
            <person name="Pinnaka A.K."/>
        </authorList>
    </citation>
    <scope>NUCLEOTIDE SEQUENCE [LARGE SCALE GENOMIC DNA]</scope>
    <source>
        <strain evidence="2 3">AK90</strain>
    </source>
</reference>
<evidence type="ECO:0000256" key="1">
    <source>
        <dbReference type="SAM" id="MobiDB-lite"/>
    </source>
</evidence>